<dbReference type="SUPFAM" id="SSF53850">
    <property type="entry name" value="Periplasmic binding protein-like II"/>
    <property type="match status" value="3"/>
</dbReference>
<evidence type="ECO:0000256" key="2">
    <source>
        <dbReference type="SAM" id="MobiDB-lite"/>
    </source>
</evidence>
<feature type="domain" description="Solute-binding protein family 5" evidence="3">
    <location>
        <begin position="127"/>
        <end position="302"/>
    </location>
</feature>
<dbReference type="GO" id="GO:0015833">
    <property type="term" value="P:peptide transport"/>
    <property type="evidence" value="ECO:0007669"/>
    <property type="project" value="TreeGrafter"/>
</dbReference>
<dbReference type="Gene3D" id="3.90.76.10">
    <property type="entry name" value="Dipeptide-binding Protein, Domain 1"/>
    <property type="match status" value="1"/>
</dbReference>
<dbReference type="InterPro" id="IPR000914">
    <property type="entry name" value="SBP_5_dom"/>
</dbReference>
<proteinExistence type="predicted"/>
<dbReference type="Gene3D" id="3.10.105.10">
    <property type="entry name" value="Dipeptide-binding Protein, Domain 3"/>
    <property type="match status" value="2"/>
</dbReference>
<protein>
    <submittedName>
        <fullName evidence="4">ABC transporter family substrate-binding protein</fullName>
    </submittedName>
</protein>
<evidence type="ECO:0000313" key="4">
    <source>
        <dbReference type="EMBL" id="MBB0243046.1"/>
    </source>
</evidence>
<accession>A0A7W3TA44</accession>
<feature type="compositionally biased region" description="Low complexity" evidence="2">
    <location>
        <begin position="552"/>
        <end position="574"/>
    </location>
</feature>
<organism evidence="4 5">
    <name type="scientific">Streptomyces alkaliphilus</name>
    <dbReference type="NCBI Taxonomy" id="1472722"/>
    <lineage>
        <taxon>Bacteria</taxon>
        <taxon>Bacillati</taxon>
        <taxon>Actinomycetota</taxon>
        <taxon>Actinomycetes</taxon>
        <taxon>Kitasatosporales</taxon>
        <taxon>Streptomycetaceae</taxon>
        <taxon>Streptomyces</taxon>
    </lineage>
</organism>
<feature type="domain" description="Solute-binding protein family 5" evidence="3">
    <location>
        <begin position="411"/>
        <end position="567"/>
    </location>
</feature>
<feature type="compositionally biased region" description="Acidic residues" evidence="2">
    <location>
        <begin position="322"/>
        <end position="331"/>
    </location>
</feature>
<sequence>MLGRSNDAGTRKPARAGGGGPRGHAVRLLAGALLLLLLTGCSGSGTERGTDALLSAVPAADRDRLREGGSLVWAVDDLPATLNTFRYDADPVTDRVTVGLLPRLFVTDERGRQHPDPDYLRSAGAEPEGDGWRIVYALNPRAVWSDGEPVGAEDFIAQWKALNGSDNSYWSARNAGYERISEVRQGPGEHEVTVLTEDTVADWRALFTPLYPRSLTGDPAAFNNGARDDLPATAGPFTLEGVDREAGRMTLARDDGWWGDRALLDELVYLRVPRHRRLEELGRGTVHVAEVDAVTADRVLAAAGTPSRGGGVDSPHAPPGPEEGDGPEGGEPDGGPPGNGQGPDDGRGAPSAEPPANGPGTGGTGIEAAEAPGTATLSVGRDLAAHLVRWGDARLAAVAPDAPVAAAAAADRAAERYAGALVTAQRSRDRAFALREESALEHLARYTVHRAYGPSWTQLAINGSSSALRDERVRRALALALDREAPAAEVHGAAGLPPRPLGHHLWVPAQEEYRDHGGALGESGPRAAAEVLEAAGWHRVPGGGRESGGDGDPTTDADAGSDTPESPAAGVSPAAGPPAPVGVRSLFRVADPLTTAEQGVGLLRRAAADSRVAAARAGRTERARLERVADEAERAAEVANRKVERLADEAAAAVRVKEGTPLRLSFVVPEAGTGAERDRGIDELHTVADLITDALTEVGVLVDRVEVPVDTYLSERIPSGDFDLALYSWPATPFPATDAHPMYAKPQAVPGGEVFIRQNYSRVGTDHIDQLLEEAATEPDAGRRAELLHRVDLRLWAEAGSIPLYQRPELVAAERDLANVGAFGLATPRPQDFGRRR</sequence>
<dbReference type="PANTHER" id="PTHR30290:SF65">
    <property type="entry name" value="MONOACYL PHOSPHATIDYLINOSITOL TETRAMANNOSIDE-BINDING PROTEIN LPQW-RELATED"/>
    <property type="match status" value="1"/>
</dbReference>
<comment type="caution">
    <text evidence="4">The sequence shown here is derived from an EMBL/GenBank/DDBJ whole genome shotgun (WGS) entry which is preliminary data.</text>
</comment>
<feature type="region of interest" description="Disordered" evidence="2">
    <location>
        <begin position="303"/>
        <end position="368"/>
    </location>
</feature>
<dbReference type="Pfam" id="PF00496">
    <property type="entry name" value="SBP_bac_5"/>
    <property type="match status" value="2"/>
</dbReference>
<dbReference type="Gene3D" id="3.40.190.10">
    <property type="entry name" value="Periplasmic binding protein-like II"/>
    <property type="match status" value="1"/>
</dbReference>
<gene>
    <name evidence="4" type="ORF">FNQ90_02700</name>
</gene>
<dbReference type="AlphaFoldDB" id="A0A7W3TA44"/>
<feature type="compositionally biased region" description="Gly residues" evidence="2">
    <location>
        <begin position="332"/>
        <end position="343"/>
    </location>
</feature>
<name>A0A7W3TA44_9ACTN</name>
<feature type="region of interest" description="Disordered" evidence="2">
    <location>
        <begin position="539"/>
        <end position="577"/>
    </location>
</feature>
<dbReference type="Proteomes" id="UP000538929">
    <property type="component" value="Unassembled WGS sequence"/>
</dbReference>
<dbReference type="RefSeq" id="WP_182604773.1">
    <property type="nucleotide sequence ID" value="NZ_VKHT01000037.1"/>
</dbReference>
<keyword evidence="1" id="KW-0175">Coiled coil</keyword>
<dbReference type="GO" id="GO:1904680">
    <property type="term" value="F:peptide transmembrane transporter activity"/>
    <property type="evidence" value="ECO:0007669"/>
    <property type="project" value="TreeGrafter"/>
</dbReference>
<evidence type="ECO:0000313" key="5">
    <source>
        <dbReference type="Proteomes" id="UP000538929"/>
    </source>
</evidence>
<evidence type="ECO:0000259" key="3">
    <source>
        <dbReference type="Pfam" id="PF00496"/>
    </source>
</evidence>
<dbReference type="InterPro" id="IPR039424">
    <property type="entry name" value="SBP_5"/>
</dbReference>
<feature type="region of interest" description="Disordered" evidence="2">
    <location>
        <begin position="1"/>
        <end position="22"/>
    </location>
</feature>
<dbReference type="PANTHER" id="PTHR30290">
    <property type="entry name" value="PERIPLASMIC BINDING COMPONENT OF ABC TRANSPORTER"/>
    <property type="match status" value="1"/>
</dbReference>
<feature type="coiled-coil region" evidence="1">
    <location>
        <begin position="615"/>
        <end position="649"/>
    </location>
</feature>
<evidence type="ECO:0000256" key="1">
    <source>
        <dbReference type="SAM" id="Coils"/>
    </source>
</evidence>
<keyword evidence="5" id="KW-1185">Reference proteome</keyword>
<dbReference type="EMBL" id="VKHT01000037">
    <property type="protein sequence ID" value="MBB0243046.1"/>
    <property type="molecule type" value="Genomic_DNA"/>
</dbReference>
<reference evidence="5" key="1">
    <citation type="submission" date="2019-10" db="EMBL/GenBank/DDBJ databases">
        <title>Streptomyces sp. nov., a novel actinobacterium isolated from alkaline environment.</title>
        <authorList>
            <person name="Golinska P."/>
        </authorList>
    </citation>
    <scope>NUCLEOTIDE SEQUENCE [LARGE SCALE GENOMIC DNA]</scope>
    <source>
        <strain evidence="5">DSM 42118</strain>
    </source>
</reference>